<organism evidence="2">
    <name type="scientific">Anopheles braziliensis</name>
    <dbReference type="NCBI Taxonomy" id="58242"/>
    <lineage>
        <taxon>Eukaryota</taxon>
        <taxon>Metazoa</taxon>
        <taxon>Ecdysozoa</taxon>
        <taxon>Arthropoda</taxon>
        <taxon>Hexapoda</taxon>
        <taxon>Insecta</taxon>
        <taxon>Pterygota</taxon>
        <taxon>Neoptera</taxon>
        <taxon>Endopterygota</taxon>
        <taxon>Diptera</taxon>
        <taxon>Nematocera</taxon>
        <taxon>Culicoidea</taxon>
        <taxon>Culicidae</taxon>
        <taxon>Anophelinae</taxon>
        <taxon>Anopheles</taxon>
    </lineage>
</organism>
<evidence type="ECO:0000313" key="2">
    <source>
        <dbReference type="EMBL" id="MBW32007.1"/>
    </source>
</evidence>
<keyword evidence="1" id="KW-0472">Membrane</keyword>
<keyword evidence="1" id="KW-0812">Transmembrane</keyword>
<feature type="transmembrane region" description="Helical" evidence="1">
    <location>
        <begin position="6"/>
        <end position="27"/>
    </location>
</feature>
<keyword evidence="1" id="KW-1133">Transmembrane helix</keyword>
<proteinExistence type="predicted"/>
<reference evidence="2" key="1">
    <citation type="submission" date="2018-01" db="EMBL/GenBank/DDBJ databases">
        <title>An insight into the sialome of Amazonian anophelines.</title>
        <authorList>
            <person name="Ribeiro J.M."/>
            <person name="Scarpassa V."/>
            <person name="Calvo E."/>
        </authorList>
    </citation>
    <scope>NUCLEOTIDE SEQUENCE</scope>
    <source>
        <tissue evidence="2">Salivary glands</tissue>
    </source>
</reference>
<protein>
    <submittedName>
        <fullName evidence="2">Putative secreted peptide</fullName>
    </submittedName>
</protein>
<dbReference type="EMBL" id="GGFM01011256">
    <property type="protein sequence ID" value="MBW32007.1"/>
    <property type="molecule type" value="Transcribed_RNA"/>
</dbReference>
<sequence>MVCTDLLVYLLMLVDFFSTLFPSLSFAQTSRERTRGGCGPIFGHDLQTIDVLTMLTLSYFIPGPSWGAIQTRLPFHRRKLLGLVQWEPRRRTIPMPGVR</sequence>
<evidence type="ECO:0000256" key="1">
    <source>
        <dbReference type="SAM" id="Phobius"/>
    </source>
</evidence>
<dbReference type="AlphaFoldDB" id="A0A2M3ZTV5"/>
<accession>A0A2M3ZTV5</accession>
<name>A0A2M3ZTV5_9DIPT</name>